<dbReference type="AlphaFoldDB" id="A0A101LZ55"/>
<protein>
    <submittedName>
        <fullName evidence="1">Uncharacterized protein</fullName>
    </submittedName>
</protein>
<reference evidence="1" key="1">
    <citation type="journal article" date="2015" name="Genome Biol. Evol.">
        <title>Organellar Genomes of White Spruce (Picea glauca): Assembly and Annotation.</title>
        <authorList>
            <person name="Jackman S.D."/>
            <person name="Warren R.L."/>
            <person name="Gibb E.A."/>
            <person name="Vandervalk B.P."/>
            <person name="Mohamadi H."/>
            <person name="Chu J."/>
            <person name="Raymond A."/>
            <person name="Pleasance S."/>
            <person name="Coope R."/>
            <person name="Wildung M.R."/>
            <person name="Ritland C.E."/>
            <person name="Bousquet J."/>
            <person name="Jones S.J."/>
            <person name="Bohlmann J."/>
            <person name="Birol I."/>
        </authorList>
    </citation>
    <scope>NUCLEOTIDE SEQUENCE [LARGE SCALE GENOMIC DNA]</scope>
    <source>
        <tissue evidence="1">Flushing bud</tissue>
    </source>
</reference>
<organism evidence="1">
    <name type="scientific">Picea glauca</name>
    <name type="common">White spruce</name>
    <name type="synonym">Pinus glauca</name>
    <dbReference type="NCBI Taxonomy" id="3330"/>
    <lineage>
        <taxon>Eukaryota</taxon>
        <taxon>Viridiplantae</taxon>
        <taxon>Streptophyta</taxon>
        <taxon>Embryophyta</taxon>
        <taxon>Tracheophyta</taxon>
        <taxon>Spermatophyta</taxon>
        <taxon>Pinopsida</taxon>
        <taxon>Pinidae</taxon>
        <taxon>Conifers I</taxon>
        <taxon>Pinales</taxon>
        <taxon>Pinaceae</taxon>
        <taxon>Picea</taxon>
    </lineage>
</organism>
<dbReference type="EMBL" id="LKAM01000006">
    <property type="protein sequence ID" value="KUM48049.1"/>
    <property type="molecule type" value="Genomic_DNA"/>
</dbReference>
<name>A0A101LZ55_PICGL</name>
<comment type="caution">
    <text evidence="1">The sequence shown here is derived from an EMBL/GenBank/DDBJ whole genome shotgun (WGS) entry which is preliminary data.</text>
</comment>
<geneLocation type="mitochondrion" evidence="1"/>
<proteinExistence type="predicted"/>
<sequence length="58" mass="6459">MQSRIDLCKFEMQEMEANHGLMQCPPLCMRLSDPTSVHSTDSLVLVPRIDSCLPKGPA</sequence>
<evidence type="ECO:0000313" key="1">
    <source>
        <dbReference type="EMBL" id="KUM48049.1"/>
    </source>
</evidence>
<gene>
    <name evidence="1" type="ORF">ABT39_MTgene5045</name>
</gene>
<keyword evidence="1" id="KW-0496">Mitochondrion</keyword>
<accession>A0A101LZ55</accession>